<comment type="caution">
    <text evidence="2">The sequence shown here is derived from an EMBL/GenBank/DDBJ whole genome shotgun (WGS) entry which is preliminary data.</text>
</comment>
<name>A0A0F9P2R8_9ZZZZ</name>
<gene>
    <name evidence="2" type="ORF">LCGC14_0953230</name>
</gene>
<dbReference type="AlphaFoldDB" id="A0A0F9P2R8"/>
<accession>A0A0F9P2R8</accession>
<reference evidence="2" key="1">
    <citation type="journal article" date="2015" name="Nature">
        <title>Complex archaea that bridge the gap between prokaryotes and eukaryotes.</title>
        <authorList>
            <person name="Spang A."/>
            <person name="Saw J.H."/>
            <person name="Jorgensen S.L."/>
            <person name="Zaremba-Niedzwiedzka K."/>
            <person name="Martijn J."/>
            <person name="Lind A.E."/>
            <person name="van Eijk R."/>
            <person name="Schleper C."/>
            <person name="Guy L."/>
            <person name="Ettema T.J."/>
        </authorList>
    </citation>
    <scope>NUCLEOTIDE SEQUENCE</scope>
</reference>
<evidence type="ECO:0000256" key="1">
    <source>
        <dbReference type="SAM" id="MobiDB-lite"/>
    </source>
</evidence>
<sequence length="54" mass="5967">MKDMVPHGPYLYGCTDSESTKLRKPSKETNGRTSGPYLYGRDGPISYGVIQNCP</sequence>
<organism evidence="2">
    <name type="scientific">marine sediment metagenome</name>
    <dbReference type="NCBI Taxonomy" id="412755"/>
    <lineage>
        <taxon>unclassified sequences</taxon>
        <taxon>metagenomes</taxon>
        <taxon>ecological metagenomes</taxon>
    </lineage>
</organism>
<feature type="region of interest" description="Disordered" evidence="1">
    <location>
        <begin position="15"/>
        <end position="44"/>
    </location>
</feature>
<proteinExistence type="predicted"/>
<dbReference type="EMBL" id="LAZR01003403">
    <property type="protein sequence ID" value="KKN18707.1"/>
    <property type="molecule type" value="Genomic_DNA"/>
</dbReference>
<feature type="compositionally biased region" description="Basic and acidic residues" evidence="1">
    <location>
        <begin position="18"/>
        <end position="30"/>
    </location>
</feature>
<protein>
    <submittedName>
        <fullName evidence="2">Uncharacterized protein</fullName>
    </submittedName>
</protein>
<evidence type="ECO:0000313" key="2">
    <source>
        <dbReference type="EMBL" id="KKN18707.1"/>
    </source>
</evidence>